<reference evidence="3 5" key="1">
    <citation type="journal article" date="2011" name="Nature">
        <title>The Medicago genome provides insight into the evolution of rhizobial symbioses.</title>
        <authorList>
            <person name="Young N.D."/>
            <person name="Debelle F."/>
            <person name="Oldroyd G.E."/>
            <person name="Geurts R."/>
            <person name="Cannon S.B."/>
            <person name="Udvardi M.K."/>
            <person name="Benedito V.A."/>
            <person name="Mayer K.F."/>
            <person name="Gouzy J."/>
            <person name="Schoof H."/>
            <person name="Van de Peer Y."/>
            <person name="Proost S."/>
            <person name="Cook D.R."/>
            <person name="Meyers B.C."/>
            <person name="Spannagl M."/>
            <person name="Cheung F."/>
            <person name="De Mita S."/>
            <person name="Krishnakumar V."/>
            <person name="Gundlach H."/>
            <person name="Zhou S."/>
            <person name="Mudge J."/>
            <person name="Bharti A.K."/>
            <person name="Murray J.D."/>
            <person name="Naoumkina M.A."/>
            <person name="Rosen B."/>
            <person name="Silverstein K.A."/>
            <person name="Tang H."/>
            <person name="Rombauts S."/>
            <person name="Zhao P.X."/>
            <person name="Zhou P."/>
            <person name="Barbe V."/>
            <person name="Bardou P."/>
            <person name="Bechner M."/>
            <person name="Bellec A."/>
            <person name="Berger A."/>
            <person name="Berges H."/>
            <person name="Bidwell S."/>
            <person name="Bisseling T."/>
            <person name="Choisne N."/>
            <person name="Couloux A."/>
            <person name="Denny R."/>
            <person name="Deshpande S."/>
            <person name="Dai X."/>
            <person name="Doyle J.J."/>
            <person name="Dudez A.M."/>
            <person name="Farmer A.D."/>
            <person name="Fouteau S."/>
            <person name="Franken C."/>
            <person name="Gibelin C."/>
            <person name="Gish J."/>
            <person name="Goldstein S."/>
            <person name="Gonzalez A.J."/>
            <person name="Green P.J."/>
            <person name="Hallab A."/>
            <person name="Hartog M."/>
            <person name="Hua A."/>
            <person name="Humphray S.J."/>
            <person name="Jeong D.H."/>
            <person name="Jing Y."/>
            <person name="Jocker A."/>
            <person name="Kenton S.M."/>
            <person name="Kim D.J."/>
            <person name="Klee K."/>
            <person name="Lai H."/>
            <person name="Lang C."/>
            <person name="Lin S."/>
            <person name="Macmil S.L."/>
            <person name="Magdelenat G."/>
            <person name="Matthews L."/>
            <person name="McCorrison J."/>
            <person name="Monaghan E.L."/>
            <person name="Mun J.H."/>
            <person name="Najar F.Z."/>
            <person name="Nicholson C."/>
            <person name="Noirot C."/>
            <person name="O'Bleness M."/>
            <person name="Paule C.R."/>
            <person name="Poulain J."/>
            <person name="Prion F."/>
            <person name="Qin B."/>
            <person name="Qu C."/>
            <person name="Retzel E.F."/>
            <person name="Riddle C."/>
            <person name="Sallet E."/>
            <person name="Samain S."/>
            <person name="Samson N."/>
            <person name="Sanders I."/>
            <person name="Saurat O."/>
            <person name="Scarpelli C."/>
            <person name="Schiex T."/>
            <person name="Segurens B."/>
            <person name="Severin A.J."/>
            <person name="Sherrier D.J."/>
            <person name="Shi R."/>
            <person name="Sims S."/>
            <person name="Singer S.R."/>
            <person name="Sinharoy S."/>
            <person name="Sterck L."/>
            <person name="Viollet A."/>
            <person name="Wang B.B."/>
            <person name="Wang K."/>
            <person name="Wang M."/>
            <person name="Wang X."/>
            <person name="Warfsmann J."/>
            <person name="Weissenbach J."/>
            <person name="White D.D."/>
            <person name="White J.D."/>
            <person name="Wiley G.B."/>
            <person name="Wincker P."/>
            <person name="Xing Y."/>
            <person name="Yang L."/>
            <person name="Yao Z."/>
            <person name="Ying F."/>
            <person name="Zhai J."/>
            <person name="Zhou L."/>
            <person name="Zuber A."/>
            <person name="Denarie J."/>
            <person name="Dixon R.A."/>
            <person name="May G.D."/>
            <person name="Schwartz D.C."/>
            <person name="Rogers J."/>
            <person name="Quetier F."/>
            <person name="Town C.D."/>
            <person name="Roe B.A."/>
        </authorList>
    </citation>
    <scope>NUCLEOTIDE SEQUENCE [LARGE SCALE GENOMIC DNA]</scope>
    <source>
        <strain evidence="3">A17</strain>
        <strain evidence="4 5">cv. Jemalong A17</strain>
    </source>
</reference>
<feature type="domain" description="FAR1-related sequence 11-like HTH-like" evidence="2">
    <location>
        <begin position="60"/>
        <end position="114"/>
    </location>
</feature>
<dbReference type="InterPro" id="IPR031052">
    <property type="entry name" value="FHY3/FAR1"/>
</dbReference>
<dbReference type="PANTHER" id="PTHR31669:SF251">
    <property type="entry name" value="PROTEIN FAR1-RELATED SEQUENCE"/>
    <property type="match status" value="1"/>
</dbReference>
<name>A0A072U6N8_MEDTR</name>
<keyword evidence="1" id="KW-0863">Zinc-finger</keyword>
<organism evidence="3 5">
    <name type="scientific">Medicago truncatula</name>
    <name type="common">Barrel medic</name>
    <name type="synonym">Medicago tribuloides</name>
    <dbReference type="NCBI Taxonomy" id="3880"/>
    <lineage>
        <taxon>Eukaryota</taxon>
        <taxon>Viridiplantae</taxon>
        <taxon>Streptophyta</taxon>
        <taxon>Embryophyta</taxon>
        <taxon>Tracheophyta</taxon>
        <taxon>Spermatophyta</taxon>
        <taxon>Magnoliopsida</taxon>
        <taxon>eudicotyledons</taxon>
        <taxon>Gunneridae</taxon>
        <taxon>Pentapetalae</taxon>
        <taxon>rosids</taxon>
        <taxon>fabids</taxon>
        <taxon>Fabales</taxon>
        <taxon>Fabaceae</taxon>
        <taxon>Papilionoideae</taxon>
        <taxon>50 kb inversion clade</taxon>
        <taxon>NPAAA clade</taxon>
        <taxon>Hologalegina</taxon>
        <taxon>IRL clade</taxon>
        <taxon>Trifolieae</taxon>
        <taxon>Medicago</taxon>
    </lineage>
</organism>
<keyword evidence="1" id="KW-0479">Metal-binding</keyword>
<dbReference type="PANTHER" id="PTHR31669">
    <property type="entry name" value="PROTEIN FAR1-RELATED SEQUENCE 10-RELATED"/>
    <property type="match status" value="1"/>
</dbReference>
<keyword evidence="1" id="KW-0862">Zinc</keyword>
<dbReference type="AlphaFoldDB" id="A0A072U6N8"/>
<dbReference type="EMBL" id="CM001222">
    <property type="protein sequence ID" value="KEH25041.1"/>
    <property type="molecule type" value="Genomic_DNA"/>
</dbReference>
<dbReference type="PaxDb" id="3880-AES74901"/>
<dbReference type="InterPro" id="IPR058778">
    <property type="entry name" value="HTH_FAR1-11-like"/>
</dbReference>
<evidence type="ECO:0000259" key="2">
    <source>
        <dbReference type="Pfam" id="PF26175"/>
    </source>
</evidence>
<evidence type="ECO:0000313" key="4">
    <source>
        <dbReference type="EnsemblPlants" id="KEH25041"/>
    </source>
</evidence>
<dbReference type="GO" id="GO:0005634">
    <property type="term" value="C:nucleus"/>
    <property type="evidence" value="ECO:0007669"/>
    <property type="project" value="UniProtKB-SubCell"/>
</dbReference>
<proteinExistence type="inferred from homology"/>
<comment type="subcellular location">
    <subcellularLocation>
        <location evidence="1">Nucleus</location>
    </subcellularLocation>
</comment>
<evidence type="ECO:0000313" key="5">
    <source>
        <dbReference type="Proteomes" id="UP000002051"/>
    </source>
</evidence>
<accession>A0A072U6N8</accession>
<dbReference type="HOGENOM" id="CLU_1134985_0_0_1"/>
<reference evidence="3 5" key="2">
    <citation type="journal article" date="2014" name="BMC Genomics">
        <title>An improved genome release (version Mt4.0) for the model legume Medicago truncatula.</title>
        <authorList>
            <person name="Tang H."/>
            <person name="Krishnakumar V."/>
            <person name="Bidwell S."/>
            <person name="Rosen B."/>
            <person name="Chan A."/>
            <person name="Zhou S."/>
            <person name="Gentzbittel L."/>
            <person name="Childs K.L."/>
            <person name="Yandell M."/>
            <person name="Gundlach H."/>
            <person name="Mayer K.F."/>
            <person name="Schwartz D.C."/>
            <person name="Town C.D."/>
        </authorList>
    </citation>
    <scope>GENOME REANNOTATION</scope>
    <source>
        <strain evidence="3">A17</strain>
        <strain evidence="4 5">cv. Jemalong A17</strain>
    </source>
</reference>
<comment type="similarity">
    <text evidence="1">Belongs to the FHY3/FAR1 family.</text>
</comment>
<dbReference type="STRING" id="3880.A0A072U6N8"/>
<dbReference type="EnsemblPlants" id="KEH25041">
    <property type="protein sequence ID" value="KEH25041"/>
    <property type="gene ID" value="MTR_6g014355"/>
</dbReference>
<keyword evidence="1" id="KW-0539">Nucleus</keyword>
<dbReference type="GO" id="GO:0008270">
    <property type="term" value="F:zinc ion binding"/>
    <property type="evidence" value="ECO:0007669"/>
    <property type="project" value="UniProtKB-UniRule"/>
</dbReference>
<sequence length="245" mass="29181">MIRLKNNEIDNLGCKASMTIKLKKSFEIFPEEWQDIEFISSHNHNLLPSDQVHFLASYRKISKEDGKRILLLKEADLSVKQIMRVMELEKNVKHGDLRFLRKDIHNFFNKIHQDNMNGDVNDLLQLYDVAFETIYKVHLAIEDIGQQQLHHTILGSSLRPLSPLKEKVYNIFTKYAFKKFQEEFERATQYKICEENHVEVKYYNEQHSQKHKVLWDGDVVGFSSKHFEFWGIFRCHVLTIFLHKD</sequence>
<reference evidence="4" key="3">
    <citation type="submission" date="2015-04" db="UniProtKB">
        <authorList>
            <consortium name="EnsemblPlants"/>
        </authorList>
    </citation>
    <scope>IDENTIFICATION</scope>
    <source>
        <strain evidence="4">cv. Jemalong A17</strain>
    </source>
</reference>
<dbReference type="Pfam" id="PF26175">
    <property type="entry name" value="HTH_FAR1"/>
    <property type="match status" value="1"/>
</dbReference>
<dbReference type="GO" id="GO:0006355">
    <property type="term" value="P:regulation of DNA-templated transcription"/>
    <property type="evidence" value="ECO:0007669"/>
    <property type="project" value="UniProtKB-UniRule"/>
</dbReference>
<comment type="function">
    <text evidence="1">Putative transcription activator involved in regulating light control of development.</text>
</comment>
<keyword evidence="5" id="KW-1185">Reference proteome</keyword>
<dbReference type="Proteomes" id="UP000002051">
    <property type="component" value="Chromosome 6"/>
</dbReference>
<protein>
    <recommendedName>
        <fullName evidence="1">Protein FAR1-RELATED SEQUENCE</fullName>
    </recommendedName>
</protein>
<evidence type="ECO:0000313" key="3">
    <source>
        <dbReference type="EMBL" id="KEH25041.1"/>
    </source>
</evidence>
<gene>
    <name evidence="3" type="ordered locus">MTR_6g014355</name>
</gene>
<evidence type="ECO:0000256" key="1">
    <source>
        <dbReference type="RuleBase" id="RU367018"/>
    </source>
</evidence>